<dbReference type="EMBL" id="SRHU01000009">
    <property type="protein sequence ID" value="TFZ42642.1"/>
    <property type="molecule type" value="Genomic_DNA"/>
</dbReference>
<evidence type="ECO:0000313" key="3">
    <source>
        <dbReference type="EMBL" id="TFZ42642.1"/>
    </source>
</evidence>
<reference evidence="3 5" key="1">
    <citation type="submission" date="2019-03" db="EMBL/GenBank/DDBJ databases">
        <title>Vagococcus sp. was isolated fron gut of Carduelis flavirostris.</title>
        <authorList>
            <person name="Ge Y."/>
        </authorList>
    </citation>
    <scope>NUCLEOTIDE SEQUENCE [LARGE SCALE GENOMIC DNA]</scope>
    <source>
        <strain evidence="3 5">CF-210</strain>
    </source>
</reference>
<dbReference type="InterPro" id="IPR029058">
    <property type="entry name" value="AB_hydrolase_fold"/>
</dbReference>
<keyword evidence="3" id="KW-0378">Hydrolase</keyword>
<name>A0AAJ5EG50_9ENTE</name>
<proteinExistence type="predicted"/>
<dbReference type="AlphaFoldDB" id="A0AAJ5EG50"/>
<dbReference type="RefSeq" id="WP_135253818.1">
    <property type="nucleotide sequence ID" value="NZ_CP038865.1"/>
</dbReference>
<dbReference type="GO" id="GO:0016787">
    <property type="term" value="F:hydrolase activity"/>
    <property type="evidence" value="ECO:0007669"/>
    <property type="project" value="UniProtKB-KW"/>
</dbReference>
<dbReference type="InterPro" id="IPR050266">
    <property type="entry name" value="AB_hydrolase_sf"/>
</dbReference>
<reference evidence="2 4" key="2">
    <citation type="journal article" date="2020" name="Int. J. Syst. Evol. Microbiol.">
        <title>Vagococcus xieshaowenii sp. nov., isolated from snow finch (Montifringilla taczanowskii) cloacal content.</title>
        <authorList>
            <person name="Ge Y."/>
            <person name="Yang J."/>
            <person name="Lai X.H."/>
            <person name="Zhang G."/>
            <person name="Jin D."/>
            <person name="Lu S."/>
            <person name="Wang B."/>
            <person name="Huang Y."/>
            <person name="Huang Y."/>
            <person name="Ren Z."/>
            <person name="Zhang X."/>
            <person name="Xu J."/>
        </authorList>
    </citation>
    <scope>NUCLEOTIDE SEQUENCE [LARGE SCALE GENOMIC DNA]</scope>
    <source>
        <strain evidence="2">Personal::cf-49</strain>
        <strain evidence="4">personal::cf-49</strain>
    </source>
</reference>
<dbReference type="Proteomes" id="UP000296883">
    <property type="component" value="Chromosome"/>
</dbReference>
<dbReference type="Gene3D" id="3.40.50.1820">
    <property type="entry name" value="alpha/beta hydrolase"/>
    <property type="match status" value="1"/>
</dbReference>
<accession>A0AAJ5EG50</accession>
<dbReference type="EMBL" id="CP038865">
    <property type="protein sequence ID" value="QCA29526.1"/>
    <property type="molecule type" value="Genomic_DNA"/>
</dbReference>
<keyword evidence="4" id="KW-1185">Reference proteome</keyword>
<dbReference type="SUPFAM" id="SSF53474">
    <property type="entry name" value="alpha/beta-Hydrolases"/>
    <property type="match status" value="1"/>
</dbReference>
<dbReference type="PANTHER" id="PTHR43798">
    <property type="entry name" value="MONOACYLGLYCEROL LIPASE"/>
    <property type="match status" value="1"/>
</dbReference>
<dbReference type="Pfam" id="PF00561">
    <property type="entry name" value="Abhydrolase_1"/>
    <property type="match status" value="1"/>
</dbReference>
<sequence>MNKRVDDRVNKEMIVRDGSTIHYQIRGYGEAVMFLHGNSQSHRYFMKQKTTFSQRFKTIWLDTRDHGCSTNTQNTLTFEMIVEDIYELIQKEQLLKVSLVGFSDGANIALLFAKYYPDYLDKLVLVSPNVSLEGLKPSQQVKTRLYLKFVTFFNFSAAKRRAQLALAETGISREELQQLTAPVLLIQGVWDIIEPQHINNISEQLPNVTVERVKGVGHSVPFLRPRWFNDHVLAFLSK</sequence>
<feature type="domain" description="AB hydrolase-1" evidence="1">
    <location>
        <begin position="31"/>
        <end position="142"/>
    </location>
</feature>
<evidence type="ECO:0000313" key="5">
    <source>
        <dbReference type="Proteomes" id="UP000297725"/>
    </source>
</evidence>
<evidence type="ECO:0000313" key="4">
    <source>
        <dbReference type="Proteomes" id="UP000296883"/>
    </source>
</evidence>
<evidence type="ECO:0000259" key="1">
    <source>
        <dbReference type="Pfam" id="PF00561"/>
    </source>
</evidence>
<dbReference type="InterPro" id="IPR000073">
    <property type="entry name" value="AB_hydrolase_1"/>
</dbReference>
<dbReference type="Proteomes" id="UP000297725">
    <property type="component" value="Unassembled WGS sequence"/>
</dbReference>
<protein>
    <submittedName>
        <fullName evidence="3">Alpha/beta hydrolase</fullName>
    </submittedName>
</protein>
<gene>
    <name evidence="3" type="ORF">E4031_02800</name>
    <name evidence="2" type="ORF">E4Z98_09400</name>
</gene>
<organism evidence="3 5">
    <name type="scientific">Vagococcus xieshaowenii</name>
    <dbReference type="NCBI Taxonomy" id="2562451"/>
    <lineage>
        <taxon>Bacteria</taxon>
        <taxon>Bacillati</taxon>
        <taxon>Bacillota</taxon>
        <taxon>Bacilli</taxon>
        <taxon>Lactobacillales</taxon>
        <taxon>Enterococcaceae</taxon>
        <taxon>Vagococcus</taxon>
    </lineage>
</organism>
<evidence type="ECO:0000313" key="2">
    <source>
        <dbReference type="EMBL" id="QCA29526.1"/>
    </source>
</evidence>